<dbReference type="PANTHER" id="PTHR42794:SF2">
    <property type="entry name" value="ABC TRANSPORTER ATP-BINDING PROTEIN"/>
    <property type="match status" value="1"/>
</dbReference>
<dbReference type="GO" id="GO:0005524">
    <property type="term" value="F:ATP binding"/>
    <property type="evidence" value="ECO:0007669"/>
    <property type="project" value="UniProtKB-KW"/>
</dbReference>
<organism evidence="1 2">
    <name type="scientific">Marinomonas phaeophyticola</name>
    <dbReference type="NCBI Taxonomy" id="3004091"/>
    <lineage>
        <taxon>Bacteria</taxon>
        <taxon>Pseudomonadati</taxon>
        <taxon>Pseudomonadota</taxon>
        <taxon>Gammaproteobacteria</taxon>
        <taxon>Oceanospirillales</taxon>
        <taxon>Oceanospirillaceae</taxon>
        <taxon>Marinomonas</taxon>
    </lineage>
</organism>
<sequence>MHIARALAQDTRLIIMDEPTNHLDIKNQLVVLSLLKRIQRTMLIALHDLNHALHCDRLIALKDGCIVAEGSPKHLITPEFIEDIFGVKARIIEDKNYPTAIQLLS</sequence>
<proteinExistence type="predicted"/>
<keyword evidence="2" id="KW-1185">Reference proteome</keyword>
<evidence type="ECO:0000313" key="2">
    <source>
        <dbReference type="Proteomes" id="UP001149719"/>
    </source>
</evidence>
<dbReference type="Proteomes" id="UP001149719">
    <property type="component" value="Unassembled WGS sequence"/>
</dbReference>
<protein>
    <submittedName>
        <fullName evidence="1">ABC transporter ATP-binding protein</fullName>
    </submittedName>
</protein>
<comment type="caution">
    <text evidence="1">The sequence shown here is derived from an EMBL/GenBank/DDBJ whole genome shotgun (WGS) entry which is preliminary data.</text>
</comment>
<accession>A0ABT4JQV3</accession>
<dbReference type="EMBL" id="JAPUBN010000010">
    <property type="protein sequence ID" value="MCZ2720756.1"/>
    <property type="molecule type" value="Genomic_DNA"/>
</dbReference>
<dbReference type="InterPro" id="IPR027417">
    <property type="entry name" value="P-loop_NTPase"/>
</dbReference>
<dbReference type="SUPFAM" id="SSF52540">
    <property type="entry name" value="P-loop containing nucleoside triphosphate hydrolases"/>
    <property type="match status" value="1"/>
</dbReference>
<reference evidence="1" key="1">
    <citation type="submission" date="2022-12" db="EMBL/GenBank/DDBJ databases">
        <title>Marinomonas 15G1-11 sp. nov, isolated from marine algae.</title>
        <authorList>
            <person name="Butt M."/>
            <person name="Choi D.G."/>
            <person name="Kim J.M."/>
            <person name="Lee J.K."/>
            <person name="Baek J.H."/>
            <person name="Jeon C.O."/>
        </authorList>
    </citation>
    <scope>NUCLEOTIDE SEQUENCE</scope>
    <source>
        <strain evidence="1">15G1-11</strain>
    </source>
</reference>
<gene>
    <name evidence="1" type="ORF">O1D97_03635</name>
</gene>
<dbReference type="Gene3D" id="3.40.50.300">
    <property type="entry name" value="P-loop containing nucleotide triphosphate hydrolases"/>
    <property type="match status" value="1"/>
</dbReference>
<name>A0ABT4JQV3_9GAMM</name>
<dbReference type="PANTHER" id="PTHR42794">
    <property type="entry name" value="HEMIN IMPORT ATP-BINDING PROTEIN HMUV"/>
    <property type="match status" value="1"/>
</dbReference>
<evidence type="ECO:0000313" key="1">
    <source>
        <dbReference type="EMBL" id="MCZ2720756.1"/>
    </source>
</evidence>
<keyword evidence="1" id="KW-0547">Nucleotide-binding</keyword>
<keyword evidence="1" id="KW-0067">ATP-binding</keyword>